<protein>
    <submittedName>
        <fullName evidence="1">Uncharacterized protein</fullName>
    </submittedName>
</protein>
<accession>A0A381RZ37</accession>
<dbReference type="AlphaFoldDB" id="A0A381RZ37"/>
<gene>
    <name evidence="1" type="ORF">METZ01_LOCUS49278</name>
</gene>
<proteinExistence type="predicted"/>
<reference evidence="1" key="1">
    <citation type="submission" date="2018-05" db="EMBL/GenBank/DDBJ databases">
        <authorList>
            <person name="Lanie J.A."/>
            <person name="Ng W.-L."/>
            <person name="Kazmierczak K.M."/>
            <person name="Andrzejewski T.M."/>
            <person name="Davidsen T.M."/>
            <person name="Wayne K.J."/>
            <person name="Tettelin H."/>
            <person name="Glass J.I."/>
            <person name="Rusch D."/>
            <person name="Podicherti R."/>
            <person name="Tsui H.-C.T."/>
            <person name="Winkler M.E."/>
        </authorList>
    </citation>
    <scope>NUCLEOTIDE SEQUENCE</scope>
</reference>
<name>A0A381RZ37_9ZZZZ</name>
<organism evidence="1">
    <name type="scientific">marine metagenome</name>
    <dbReference type="NCBI Taxonomy" id="408172"/>
    <lineage>
        <taxon>unclassified sequences</taxon>
        <taxon>metagenomes</taxon>
        <taxon>ecological metagenomes</taxon>
    </lineage>
</organism>
<sequence>MNQLRDIGALKADNEARISSKVGIAKKHGISAVTLWLYASNGKWSYGRMREEVLESFSQLAPESLCKLTESVIEEHVIVLSQMRRKMITLDDPKEKKLFSSQVDALPKCIKVERTALGIPNHIVGVSIAVNDTGIDNV</sequence>
<evidence type="ECO:0000313" key="1">
    <source>
        <dbReference type="EMBL" id="SUZ96424.1"/>
    </source>
</evidence>
<dbReference type="EMBL" id="UINC01002415">
    <property type="protein sequence ID" value="SUZ96424.1"/>
    <property type="molecule type" value="Genomic_DNA"/>
</dbReference>